<name>A0A6J6SIQ1_9ZZZZ</name>
<protein>
    <submittedName>
        <fullName evidence="1">Unannotated protein</fullName>
    </submittedName>
</protein>
<reference evidence="1" key="1">
    <citation type="submission" date="2020-05" db="EMBL/GenBank/DDBJ databases">
        <authorList>
            <person name="Chiriac C."/>
            <person name="Salcher M."/>
            <person name="Ghai R."/>
            <person name="Kavagutti S V."/>
        </authorList>
    </citation>
    <scope>NUCLEOTIDE SEQUENCE</scope>
</reference>
<evidence type="ECO:0000313" key="1">
    <source>
        <dbReference type="EMBL" id="CAB4734525.1"/>
    </source>
</evidence>
<accession>A0A6J6SIQ1</accession>
<dbReference type="EMBL" id="CAEZYQ010000004">
    <property type="protein sequence ID" value="CAB4734525.1"/>
    <property type="molecule type" value="Genomic_DNA"/>
</dbReference>
<proteinExistence type="predicted"/>
<gene>
    <name evidence="1" type="ORF">UFOPK2761_00764</name>
</gene>
<organism evidence="1">
    <name type="scientific">freshwater metagenome</name>
    <dbReference type="NCBI Taxonomy" id="449393"/>
    <lineage>
        <taxon>unclassified sequences</taxon>
        <taxon>metagenomes</taxon>
        <taxon>ecological metagenomes</taxon>
    </lineage>
</organism>
<sequence length="199" mass="21833">MNHDPHASIGDLQVHGLARWLPVPLDDVDRERCARRMLDLLDRADASADRDAAEQLADLVLSVAEQSDPEDDVLPLLAWAYLAEIGHFSPVAVAWLRIIRTEVDDPVQVVAWLSQGSELLEPPTVDELDTPMGRATALQLRIASPGLDQPRRVQDLSAVLWLRPDPGFALLLMGHVEDLVHASAFSHALRELAEGVSGL</sequence>
<dbReference type="AlphaFoldDB" id="A0A6J6SIQ1"/>